<dbReference type="EMBL" id="CM010721">
    <property type="protein sequence ID" value="RZC69010.1"/>
    <property type="molecule type" value="Genomic_DNA"/>
</dbReference>
<protein>
    <submittedName>
        <fullName evidence="1">Uncharacterized protein</fullName>
    </submittedName>
</protein>
<name>A0A4Y7K9J1_PAPSO</name>
<proteinExistence type="predicted"/>
<reference evidence="1 2" key="1">
    <citation type="journal article" date="2018" name="Science">
        <title>The opium poppy genome and morphinan production.</title>
        <authorList>
            <person name="Guo L."/>
            <person name="Winzer T."/>
            <person name="Yang X."/>
            <person name="Li Y."/>
            <person name="Ning Z."/>
            <person name="He Z."/>
            <person name="Teodor R."/>
            <person name="Lu Y."/>
            <person name="Bowser T.A."/>
            <person name="Graham I.A."/>
            <person name="Ye K."/>
        </authorList>
    </citation>
    <scope>NUCLEOTIDE SEQUENCE [LARGE SCALE GENOMIC DNA]</scope>
    <source>
        <strain evidence="2">cv. HN1</strain>
        <tissue evidence="1">Leaves</tissue>
    </source>
</reference>
<dbReference type="AlphaFoldDB" id="A0A4Y7K9J1"/>
<evidence type="ECO:0000313" key="1">
    <source>
        <dbReference type="EMBL" id="RZC69010.1"/>
    </source>
</evidence>
<dbReference type="Gramene" id="RZC69010">
    <property type="protein sequence ID" value="RZC69010"/>
    <property type="gene ID" value="C5167_032088"/>
</dbReference>
<sequence length="149" mass="16918">MLVLHDVDVRVATPSNSVSPRSCSEGLLNASNRAAIRFIRCLRVVRGLVLVPRYIGCSYLWGLKMSSDGSPKPCPEDLLFASNCVYVRFFGMPSEWSQRSYFVLQLEAYVCGDSKCLRIVIRSPAPRTYRLPQYEIIEGIYCPLWFLEA</sequence>
<organism evidence="1 2">
    <name type="scientific">Papaver somniferum</name>
    <name type="common">Opium poppy</name>
    <dbReference type="NCBI Taxonomy" id="3469"/>
    <lineage>
        <taxon>Eukaryota</taxon>
        <taxon>Viridiplantae</taxon>
        <taxon>Streptophyta</taxon>
        <taxon>Embryophyta</taxon>
        <taxon>Tracheophyta</taxon>
        <taxon>Spermatophyta</taxon>
        <taxon>Magnoliopsida</taxon>
        <taxon>Ranunculales</taxon>
        <taxon>Papaveraceae</taxon>
        <taxon>Papaveroideae</taxon>
        <taxon>Papaver</taxon>
    </lineage>
</organism>
<evidence type="ECO:0000313" key="2">
    <source>
        <dbReference type="Proteomes" id="UP000316621"/>
    </source>
</evidence>
<dbReference type="Proteomes" id="UP000316621">
    <property type="component" value="Chromosome 7"/>
</dbReference>
<keyword evidence="2" id="KW-1185">Reference proteome</keyword>
<accession>A0A4Y7K9J1</accession>
<gene>
    <name evidence="1" type="ORF">C5167_032088</name>
</gene>